<proteinExistence type="predicted"/>
<dbReference type="Pfam" id="PF17919">
    <property type="entry name" value="RT_RNaseH_2"/>
    <property type="match status" value="1"/>
</dbReference>
<evidence type="ECO:0000259" key="1">
    <source>
        <dbReference type="Pfam" id="PF17919"/>
    </source>
</evidence>
<reference evidence="2" key="1">
    <citation type="submission" date="2021-02" db="EMBL/GenBank/DDBJ databases">
        <authorList>
            <person name="Nowell W R."/>
        </authorList>
    </citation>
    <scope>NUCLEOTIDE SEQUENCE</scope>
    <source>
        <strain evidence="2">Ploen Becks lab</strain>
    </source>
</reference>
<dbReference type="PANTHER" id="PTHR34072">
    <property type="entry name" value="ENZYMATIC POLYPROTEIN-RELATED"/>
    <property type="match status" value="1"/>
</dbReference>
<dbReference type="SUPFAM" id="SSF56672">
    <property type="entry name" value="DNA/RNA polymerases"/>
    <property type="match status" value="1"/>
</dbReference>
<dbReference type="AlphaFoldDB" id="A0A814S5B2"/>
<dbReference type="Gene3D" id="3.10.20.370">
    <property type="match status" value="1"/>
</dbReference>
<dbReference type="InterPro" id="IPR041577">
    <property type="entry name" value="RT_RNaseH_2"/>
</dbReference>
<protein>
    <recommendedName>
        <fullName evidence="1">Reverse transcriptase/retrotransposon-derived protein RNase H-like domain-containing protein</fullName>
    </recommendedName>
</protein>
<comment type="caution">
    <text evidence="2">The sequence shown here is derived from an EMBL/GenBank/DDBJ whole genome shotgun (WGS) entry which is preliminary data.</text>
</comment>
<feature type="domain" description="Reverse transcriptase/retrotransposon-derived protein RNase H-like" evidence="1">
    <location>
        <begin position="5"/>
        <end position="72"/>
    </location>
</feature>
<dbReference type="FunFam" id="3.10.20.370:FF:000001">
    <property type="entry name" value="Retrovirus-related Pol polyprotein from transposon 17.6-like protein"/>
    <property type="match status" value="1"/>
</dbReference>
<gene>
    <name evidence="2" type="ORF">OXX778_LOCUS22994</name>
</gene>
<organism evidence="2 3">
    <name type="scientific">Brachionus calyciflorus</name>
    <dbReference type="NCBI Taxonomy" id="104777"/>
    <lineage>
        <taxon>Eukaryota</taxon>
        <taxon>Metazoa</taxon>
        <taxon>Spiralia</taxon>
        <taxon>Gnathifera</taxon>
        <taxon>Rotifera</taxon>
        <taxon>Eurotatoria</taxon>
        <taxon>Monogononta</taxon>
        <taxon>Pseudotrocha</taxon>
        <taxon>Ploima</taxon>
        <taxon>Brachionidae</taxon>
        <taxon>Brachionus</taxon>
    </lineage>
</organism>
<evidence type="ECO:0000313" key="3">
    <source>
        <dbReference type="Proteomes" id="UP000663879"/>
    </source>
</evidence>
<evidence type="ECO:0000313" key="2">
    <source>
        <dbReference type="EMBL" id="CAF1143451.1"/>
    </source>
</evidence>
<keyword evidence="3" id="KW-1185">Reference proteome</keyword>
<dbReference type="CDD" id="cd09274">
    <property type="entry name" value="RNase_HI_RT_Ty3"/>
    <property type="match status" value="1"/>
</dbReference>
<dbReference type="InterPro" id="IPR043502">
    <property type="entry name" value="DNA/RNA_pol_sf"/>
</dbReference>
<dbReference type="EMBL" id="CAJNOC010010834">
    <property type="protein sequence ID" value="CAF1143451.1"/>
    <property type="molecule type" value="Genomic_DNA"/>
</dbReference>
<name>A0A814S5B2_9BILA</name>
<dbReference type="Proteomes" id="UP000663879">
    <property type="component" value="Unassembled WGS sequence"/>
</dbReference>
<sequence>MILLNTRLETDASDIGLGAVLSQKRDGEWKPIAYWSRQLIKSEQNYSATEKEALAIVEAMEHFRVYLYGSEFGCVALNRPNSRVTRGSLY</sequence>
<accession>A0A814S5B2</accession>
<dbReference type="OrthoDB" id="10063667at2759"/>